<evidence type="ECO:0000313" key="2">
    <source>
        <dbReference type="Proteomes" id="UP000824334"/>
    </source>
</evidence>
<proteinExistence type="predicted"/>
<organism evidence="1 2">
    <name type="scientific">Brevundimonas nasdae</name>
    <dbReference type="NCBI Taxonomy" id="172043"/>
    <lineage>
        <taxon>Bacteria</taxon>
        <taxon>Pseudomonadati</taxon>
        <taxon>Pseudomonadota</taxon>
        <taxon>Alphaproteobacteria</taxon>
        <taxon>Caulobacterales</taxon>
        <taxon>Caulobacteraceae</taxon>
        <taxon>Brevundimonas</taxon>
    </lineage>
</organism>
<dbReference type="RefSeq" id="WP_219353426.1">
    <property type="nucleotide sequence ID" value="NZ_CP080034.1"/>
</dbReference>
<dbReference type="EMBL" id="CP080034">
    <property type="protein sequence ID" value="QYC10686.1"/>
    <property type="molecule type" value="Genomic_DNA"/>
</dbReference>
<name>A0ABX8THH1_9CAUL</name>
<protein>
    <submittedName>
        <fullName evidence="1">Uncharacterized protein</fullName>
    </submittedName>
</protein>
<sequence length="75" mass="8080">MATYEYIVMGYGSETPLAGAATSDQDAYSEAVQFLSELMQEKSALETAPFKLSVIAQRVGGRPVWRIESSASPCS</sequence>
<evidence type="ECO:0000313" key="1">
    <source>
        <dbReference type="EMBL" id="QYC10686.1"/>
    </source>
</evidence>
<dbReference type="GeneID" id="94373883"/>
<accession>A0ABX8THH1</accession>
<keyword evidence="2" id="KW-1185">Reference proteome</keyword>
<gene>
    <name evidence="1" type="ORF">KWG56_01305</name>
</gene>
<reference evidence="1 2" key="1">
    <citation type="submission" date="2021-07" db="EMBL/GenBank/DDBJ databases">
        <title>Isolation and characterization of bacteria from a gold mining with a capacity of golden bioaccumulation.</title>
        <authorList>
            <person name="Yang X.J."/>
        </authorList>
    </citation>
    <scope>NUCLEOTIDE SEQUENCE [LARGE SCALE GENOMIC DNA]</scope>
    <source>
        <strain evidence="1 2">Au29</strain>
    </source>
</reference>
<dbReference type="Proteomes" id="UP000824334">
    <property type="component" value="Chromosome"/>
</dbReference>